<evidence type="ECO:0000313" key="2">
    <source>
        <dbReference type="Proteomes" id="UP000276133"/>
    </source>
</evidence>
<dbReference type="Proteomes" id="UP000276133">
    <property type="component" value="Unassembled WGS sequence"/>
</dbReference>
<proteinExistence type="predicted"/>
<dbReference type="EMBL" id="REGN01005940">
    <property type="protein sequence ID" value="RNA11510.1"/>
    <property type="molecule type" value="Genomic_DNA"/>
</dbReference>
<dbReference type="AlphaFoldDB" id="A0A3M7QJI2"/>
<keyword evidence="2" id="KW-1185">Reference proteome</keyword>
<sequence length="187" mass="21800">MGERKFLVGPVLGDLLDFGFDVALLHCRYANVLDFFLVGQQARFHYVAQFELVVFDVDGMFGDVGYAVPVPLFHGFVVFKCLPSKKRYLSLNNDNYHLCFFFNILTSPNYQKSNIKSCIKKKIFNQNLVKNDYFEKLGEQELMHLIKTQNESFENEFQRLDYDSELVSCTEAEQIEWLQNFQNSGKT</sequence>
<reference evidence="1 2" key="1">
    <citation type="journal article" date="2018" name="Sci. Rep.">
        <title>Genomic signatures of local adaptation to the degree of environmental predictability in rotifers.</title>
        <authorList>
            <person name="Franch-Gras L."/>
            <person name="Hahn C."/>
            <person name="Garcia-Roger E.M."/>
            <person name="Carmona M.J."/>
            <person name="Serra M."/>
            <person name="Gomez A."/>
        </authorList>
    </citation>
    <scope>NUCLEOTIDE SEQUENCE [LARGE SCALE GENOMIC DNA]</scope>
    <source>
        <strain evidence="1">HYR1</strain>
    </source>
</reference>
<accession>A0A3M7QJI2</accession>
<protein>
    <submittedName>
        <fullName evidence="1">Uncharacterized protein</fullName>
    </submittedName>
</protein>
<gene>
    <name evidence="1" type="ORF">BpHYR1_000027</name>
</gene>
<organism evidence="1 2">
    <name type="scientific">Brachionus plicatilis</name>
    <name type="common">Marine rotifer</name>
    <name type="synonym">Brachionus muelleri</name>
    <dbReference type="NCBI Taxonomy" id="10195"/>
    <lineage>
        <taxon>Eukaryota</taxon>
        <taxon>Metazoa</taxon>
        <taxon>Spiralia</taxon>
        <taxon>Gnathifera</taxon>
        <taxon>Rotifera</taxon>
        <taxon>Eurotatoria</taxon>
        <taxon>Monogononta</taxon>
        <taxon>Pseudotrocha</taxon>
        <taxon>Ploima</taxon>
        <taxon>Brachionidae</taxon>
        <taxon>Brachionus</taxon>
    </lineage>
</organism>
<comment type="caution">
    <text evidence="1">The sequence shown here is derived from an EMBL/GenBank/DDBJ whole genome shotgun (WGS) entry which is preliminary data.</text>
</comment>
<evidence type="ECO:0000313" key="1">
    <source>
        <dbReference type="EMBL" id="RNA11510.1"/>
    </source>
</evidence>
<name>A0A3M7QJI2_BRAPC</name>